<dbReference type="GO" id="GO:0003677">
    <property type="term" value="F:DNA binding"/>
    <property type="evidence" value="ECO:0007669"/>
    <property type="project" value="UniProtKB-KW"/>
</dbReference>
<dbReference type="InterPro" id="IPR020045">
    <property type="entry name" value="DNA_polI_H3TH"/>
</dbReference>
<dbReference type="SMART" id="SM00279">
    <property type="entry name" value="HhH2"/>
    <property type="match status" value="1"/>
</dbReference>
<dbReference type="Gene3D" id="3.40.50.1010">
    <property type="entry name" value="5'-nuclease"/>
    <property type="match status" value="1"/>
</dbReference>
<evidence type="ECO:0000256" key="3">
    <source>
        <dbReference type="ARBA" id="ARBA00022839"/>
    </source>
</evidence>
<dbReference type="InterPro" id="IPR038969">
    <property type="entry name" value="FEN"/>
</dbReference>
<dbReference type="GO" id="GO:0017108">
    <property type="term" value="F:5'-flap endonuclease activity"/>
    <property type="evidence" value="ECO:0007669"/>
    <property type="project" value="InterPro"/>
</dbReference>
<dbReference type="FunFam" id="3.40.50.1010:FF:000001">
    <property type="entry name" value="DNA polymerase I"/>
    <property type="match status" value="1"/>
</dbReference>
<accession>A0A317JP02</accession>
<dbReference type="InterPro" id="IPR029060">
    <property type="entry name" value="PIN-like_dom_sf"/>
</dbReference>
<sequence>MSSLVLIDGHALAYRAYHAFPPLTTHDGELVNAVYGFSRILLTVLKDLSPEYVCASFDLPKPTFRHTQYTAYKAQRKEMPTDLQTQIERIKQVVETMNIPIFAVEGYEADDVIGTISTKVVADGSIDKVLIVTGDRDAFQLVNDKIHVYMPPRAKDAFYTDVGPQEVVERMGVRPDQIIDYKGLCGDTSDNIPGVRGIGEKGAVKMLQAFETAEGIYTAMKGPEKLTAEQKKILTAKIIEKLANGYDDMHLSKELATIDTHVPLDFKLEDCMLRSYDKQKVVDLFTKLEFKSLVNLLPKDDFEGDVQASLF</sequence>
<name>A0A317JP02_9BACT</name>
<gene>
    <name evidence="6" type="ORF">C5B42_05160</name>
</gene>
<dbReference type="Pfam" id="PF01367">
    <property type="entry name" value="5_3_exonuc"/>
    <property type="match status" value="1"/>
</dbReference>
<keyword evidence="2" id="KW-0378">Hydrolase</keyword>
<feature type="domain" description="5'-3' exonuclease" evidence="5">
    <location>
        <begin position="2"/>
        <end position="274"/>
    </location>
</feature>
<comment type="caution">
    <text evidence="6">The sequence shown here is derived from an EMBL/GenBank/DDBJ whole genome shotgun (WGS) entry which is preliminary data.</text>
</comment>
<dbReference type="InterPro" id="IPR036279">
    <property type="entry name" value="5-3_exonuclease_C_sf"/>
</dbReference>
<dbReference type="SUPFAM" id="SSF47807">
    <property type="entry name" value="5' to 3' exonuclease, C-terminal subdomain"/>
    <property type="match status" value="1"/>
</dbReference>
<dbReference type="SUPFAM" id="SSF88723">
    <property type="entry name" value="PIN domain-like"/>
    <property type="match status" value="1"/>
</dbReference>
<keyword evidence="3" id="KW-0269">Exonuclease</keyword>
<evidence type="ECO:0000256" key="4">
    <source>
        <dbReference type="ARBA" id="ARBA00023125"/>
    </source>
</evidence>
<reference evidence="6 7" key="1">
    <citation type="submission" date="2018-02" db="EMBL/GenBank/DDBJ databases">
        <title>Genomic Reconstructions from Amazon Rainforest and Pasture Soil Reveal Novel Insights into the Physiology of Candidate Phyla in Tropical Sites.</title>
        <authorList>
            <person name="Kroeger M.E."/>
            <person name="Delmont T."/>
            <person name="Eren A.M."/>
            <person name="Guo J."/>
            <person name="Meyer K.M."/>
            <person name="Khan K."/>
            <person name="Rodrigues J.L.M."/>
            <person name="Bohannan B.J.M."/>
            <person name="Tringe S."/>
            <person name="Borges C.D."/>
            <person name="Tiedje J."/>
            <person name="Tsai S.M."/>
            <person name="Nusslein K."/>
        </authorList>
    </citation>
    <scope>NUCLEOTIDE SEQUENCE [LARGE SCALE GENOMIC DNA]</scope>
    <source>
        <strain evidence="6">Amazon FNV 2010 28 9</strain>
    </source>
</reference>
<evidence type="ECO:0000259" key="5">
    <source>
        <dbReference type="SMART" id="SM00475"/>
    </source>
</evidence>
<evidence type="ECO:0000313" key="6">
    <source>
        <dbReference type="EMBL" id="PWU22751.1"/>
    </source>
</evidence>
<dbReference type="PANTHER" id="PTHR42646">
    <property type="entry name" value="FLAP ENDONUCLEASE XNI"/>
    <property type="match status" value="1"/>
</dbReference>
<dbReference type="InterPro" id="IPR020046">
    <property type="entry name" value="5-3_exonucl_a-hlix_arch_N"/>
</dbReference>
<organism evidence="6 7">
    <name type="scientific">Candidatus Cerribacteria bacterium 'Amazon FNV 2010 28 9'</name>
    <dbReference type="NCBI Taxonomy" id="2081795"/>
    <lineage>
        <taxon>Bacteria</taxon>
        <taxon>Candidatus Cerribacteria</taxon>
    </lineage>
</organism>
<dbReference type="Proteomes" id="UP000246104">
    <property type="component" value="Unassembled WGS sequence"/>
</dbReference>
<dbReference type="AlphaFoldDB" id="A0A317JP02"/>
<evidence type="ECO:0000256" key="1">
    <source>
        <dbReference type="ARBA" id="ARBA00022722"/>
    </source>
</evidence>
<evidence type="ECO:0000256" key="2">
    <source>
        <dbReference type="ARBA" id="ARBA00022801"/>
    </source>
</evidence>
<dbReference type="GO" id="GO:0008409">
    <property type="term" value="F:5'-3' exonuclease activity"/>
    <property type="evidence" value="ECO:0007669"/>
    <property type="project" value="InterPro"/>
</dbReference>
<evidence type="ECO:0000313" key="7">
    <source>
        <dbReference type="Proteomes" id="UP000246104"/>
    </source>
</evidence>
<dbReference type="GO" id="GO:0033567">
    <property type="term" value="P:DNA replication, Okazaki fragment processing"/>
    <property type="evidence" value="ECO:0007669"/>
    <property type="project" value="InterPro"/>
</dbReference>
<dbReference type="FunFam" id="1.10.150.20:FF:000003">
    <property type="entry name" value="DNA polymerase I"/>
    <property type="match status" value="1"/>
</dbReference>
<proteinExistence type="predicted"/>
<keyword evidence="4" id="KW-0238">DNA-binding</keyword>
<dbReference type="Gene3D" id="1.10.150.20">
    <property type="entry name" value="5' to 3' exonuclease, C-terminal subdomain"/>
    <property type="match status" value="1"/>
</dbReference>
<dbReference type="InterPro" id="IPR002421">
    <property type="entry name" value="5-3_exonuclease"/>
</dbReference>
<dbReference type="InterPro" id="IPR008918">
    <property type="entry name" value="HhH2"/>
</dbReference>
<dbReference type="CDD" id="cd09859">
    <property type="entry name" value="PIN_53EXO"/>
    <property type="match status" value="1"/>
</dbReference>
<keyword evidence="1" id="KW-0540">Nuclease</keyword>
<dbReference type="CDD" id="cd09898">
    <property type="entry name" value="H3TH_53EXO"/>
    <property type="match status" value="1"/>
</dbReference>
<dbReference type="PANTHER" id="PTHR42646:SF2">
    <property type="entry name" value="5'-3' EXONUCLEASE FAMILY PROTEIN"/>
    <property type="match status" value="1"/>
</dbReference>
<protein>
    <recommendedName>
        <fullName evidence="5">5'-3' exonuclease domain-containing protein</fullName>
    </recommendedName>
</protein>
<dbReference type="SMART" id="SM00475">
    <property type="entry name" value="53EXOc"/>
    <property type="match status" value="1"/>
</dbReference>
<dbReference type="EMBL" id="PSRQ01000057">
    <property type="protein sequence ID" value="PWU22751.1"/>
    <property type="molecule type" value="Genomic_DNA"/>
</dbReference>
<dbReference type="Pfam" id="PF02739">
    <property type="entry name" value="5_3_exonuc_N"/>
    <property type="match status" value="1"/>
</dbReference>